<reference evidence="5" key="1">
    <citation type="submission" date="2006-08" db="EMBL/GenBank/DDBJ databases">
        <title>Complete sequence of Alkalilimnicola ehrilichei MLHE-1.</title>
        <authorList>
            <person name="Copeland A."/>
            <person name="Lucas S."/>
            <person name="Lapidus A."/>
            <person name="Barry K."/>
            <person name="Detter J.C."/>
            <person name="Glavina del Rio T."/>
            <person name="Hammon N."/>
            <person name="Israni S."/>
            <person name="Dalin E."/>
            <person name="Tice H."/>
            <person name="Pitluck S."/>
            <person name="Sims D."/>
            <person name="Brettin T."/>
            <person name="Bruce D."/>
            <person name="Han C."/>
            <person name="Tapia R."/>
            <person name="Gilna P."/>
            <person name="Schmutz J."/>
            <person name="Larimer F."/>
            <person name="Land M."/>
            <person name="Hauser L."/>
            <person name="Kyrpides N."/>
            <person name="Mikhailova N."/>
            <person name="Oremland R.S."/>
            <person name="Hoeft S.E."/>
            <person name="Switzer-Blum J."/>
            <person name="Kulp T."/>
            <person name="King G."/>
            <person name="Tabita R."/>
            <person name="Witte B."/>
            <person name="Santini J.M."/>
            <person name="Basu P."/>
            <person name="Hollibaugh J.T."/>
            <person name="Xie G."/>
            <person name="Stolz J.F."/>
            <person name="Richardson P."/>
        </authorList>
    </citation>
    <scope>NUCLEOTIDE SEQUENCE [LARGE SCALE GENOMIC DNA]</scope>
    <source>
        <strain evidence="5">ATCC BAA-1101 / DSM 17681 / MLHE-1</strain>
    </source>
</reference>
<dbReference type="KEGG" id="aeh:Mlg_0736"/>
<dbReference type="Pfam" id="PF14321">
    <property type="entry name" value="DUF4382"/>
    <property type="match status" value="1"/>
</dbReference>
<evidence type="ECO:0000313" key="5">
    <source>
        <dbReference type="Proteomes" id="UP000001962"/>
    </source>
</evidence>
<dbReference type="OrthoDB" id="7062064at2"/>
<evidence type="ECO:0000313" key="4">
    <source>
        <dbReference type="EMBL" id="ABI56090.1"/>
    </source>
</evidence>
<dbReference type="Proteomes" id="UP000001962">
    <property type="component" value="Chromosome"/>
</dbReference>
<evidence type="ECO:0000259" key="3">
    <source>
        <dbReference type="Pfam" id="PF14321"/>
    </source>
</evidence>
<keyword evidence="5" id="KW-1185">Reference proteome</keyword>
<keyword evidence="2" id="KW-0732">Signal</keyword>
<dbReference type="eggNOG" id="ENOG50309D6">
    <property type="taxonomic scope" value="Bacteria"/>
</dbReference>
<gene>
    <name evidence="4" type="ordered locus">Mlg_0736</name>
</gene>
<evidence type="ECO:0000256" key="1">
    <source>
        <dbReference type="SAM" id="MobiDB-lite"/>
    </source>
</evidence>
<feature type="signal peptide" evidence="2">
    <location>
        <begin position="1"/>
        <end position="23"/>
    </location>
</feature>
<feature type="region of interest" description="Disordered" evidence="1">
    <location>
        <begin position="315"/>
        <end position="337"/>
    </location>
</feature>
<name>Q0AAP7_ALKEH</name>
<evidence type="ECO:0000256" key="2">
    <source>
        <dbReference type="SAM" id="SignalP"/>
    </source>
</evidence>
<feature type="compositionally biased region" description="Acidic residues" evidence="1">
    <location>
        <begin position="315"/>
        <end position="331"/>
    </location>
</feature>
<proteinExistence type="predicted"/>
<protein>
    <submittedName>
        <fullName evidence="4">Putative lipoprotein</fullName>
    </submittedName>
</protein>
<dbReference type="PROSITE" id="PS51257">
    <property type="entry name" value="PROKAR_LIPOPROTEIN"/>
    <property type="match status" value="1"/>
</dbReference>
<dbReference type="InterPro" id="IPR025491">
    <property type="entry name" value="DUF4382"/>
</dbReference>
<accession>Q0AAP7</accession>
<feature type="chain" id="PRO_5004167969" evidence="2">
    <location>
        <begin position="24"/>
        <end position="337"/>
    </location>
</feature>
<dbReference type="HOGENOM" id="CLU_072066_0_0_6"/>
<dbReference type="AlphaFoldDB" id="Q0AAP7"/>
<sequence>MSQHKTRHWSALAAILASGALVAACNSGSSSSTDDEEATFSLAVTDAPVDEVQEVWVRFHSLEFNPQDGEPFEILVDEAPDAVDLLSLQGSESADLVTEETIPAGTYNWIRLKLDADEANDPLPHSGASWLVLKDGSEEPLRIPSGGTRGFQLNMPGGETIEDGQALRLVVDVDLRKSLVKTGNEQYLFRPVLRVISLDNVGHLDVFAPPAACETESPVPAVYVYEGETDTFDDIAEDQGPLTTATHEGEDADDVNEDGNWTFRFGFLEPETYTLALVCNADEDDPDAAGDDLVIGTSKVITLDAEPGETTEVFLDIDDGEEEENGEDEENGVNGDA</sequence>
<dbReference type="RefSeq" id="WP_011628485.1">
    <property type="nucleotide sequence ID" value="NC_008340.1"/>
</dbReference>
<dbReference type="EMBL" id="CP000453">
    <property type="protein sequence ID" value="ABI56090.1"/>
    <property type="molecule type" value="Genomic_DNA"/>
</dbReference>
<feature type="domain" description="DUF4382" evidence="3">
    <location>
        <begin position="38"/>
        <end position="191"/>
    </location>
</feature>
<organism evidence="4 5">
    <name type="scientific">Alkalilimnicola ehrlichii (strain ATCC BAA-1101 / DSM 17681 / MLHE-1)</name>
    <dbReference type="NCBI Taxonomy" id="187272"/>
    <lineage>
        <taxon>Bacteria</taxon>
        <taxon>Pseudomonadati</taxon>
        <taxon>Pseudomonadota</taxon>
        <taxon>Gammaproteobacteria</taxon>
        <taxon>Chromatiales</taxon>
        <taxon>Ectothiorhodospiraceae</taxon>
        <taxon>Alkalilimnicola</taxon>
    </lineage>
</organism>
<keyword evidence="4" id="KW-0449">Lipoprotein</keyword>